<reference evidence="1" key="1">
    <citation type="journal article" date="2014" name="Front. Microbiol.">
        <title>High frequency of phylogenetically diverse reductive dehalogenase-homologous genes in deep subseafloor sedimentary metagenomes.</title>
        <authorList>
            <person name="Kawai M."/>
            <person name="Futagami T."/>
            <person name="Toyoda A."/>
            <person name="Takaki Y."/>
            <person name="Nishi S."/>
            <person name="Hori S."/>
            <person name="Arai W."/>
            <person name="Tsubouchi T."/>
            <person name="Morono Y."/>
            <person name="Uchiyama I."/>
            <person name="Ito T."/>
            <person name="Fujiyama A."/>
            <person name="Inagaki F."/>
            <person name="Takami H."/>
        </authorList>
    </citation>
    <scope>NUCLEOTIDE SEQUENCE</scope>
    <source>
        <strain evidence="1">Expedition CK06-06</strain>
    </source>
</reference>
<protein>
    <submittedName>
        <fullName evidence="1">Uncharacterized protein</fullName>
    </submittedName>
</protein>
<sequence length="64" mass="7357">HKLPKTVEIYELNLGDKATSSVVFERITGRVLATTTQSISLRLKIDPFKIRTIYIERIGQVRLE</sequence>
<organism evidence="1">
    <name type="scientific">marine sediment metagenome</name>
    <dbReference type="NCBI Taxonomy" id="412755"/>
    <lineage>
        <taxon>unclassified sequences</taxon>
        <taxon>metagenomes</taxon>
        <taxon>ecological metagenomes</taxon>
    </lineage>
</organism>
<name>X1LXK0_9ZZZZ</name>
<gene>
    <name evidence="1" type="ORF">S06H3_29776</name>
</gene>
<evidence type="ECO:0000313" key="1">
    <source>
        <dbReference type="EMBL" id="GAI23808.1"/>
    </source>
</evidence>
<comment type="caution">
    <text evidence="1">The sequence shown here is derived from an EMBL/GenBank/DDBJ whole genome shotgun (WGS) entry which is preliminary data.</text>
</comment>
<feature type="non-terminal residue" evidence="1">
    <location>
        <position position="1"/>
    </location>
</feature>
<proteinExistence type="predicted"/>
<dbReference type="AlphaFoldDB" id="X1LXK0"/>
<dbReference type="EMBL" id="BARV01017478">
    <property type="protein sequence ID" value="GAI23808.1"/>
    <property type="molecule type" value="Genomic_DNA"/>
</dbReference>
<accession>X1LXK0</accession>